<dbReference type="Pfam" id="PF02633">
    <property type="entry name" value="Creatininase"/>
    <property type="match status" value="1"/>
</dbReference>
<dbReference type="OrthoDB" id="9801445at2"/>
<keyword evidence="3" id="KW-0378">Hydrolase</keyword>
<protein>
    <submittedName>
        <fullName evidence="6">Creatininase family protein</fullName>
    </submittedName>
</protein>
<name>T0DNE4_ALIAG</name>
<dbReference type="GO" id="GO:0009231">
    <property type="term" value="P:riboflavin biosynthetic process"/>
    <property type="evidence" value="ECO:0007669"/>
    <property type="project" value="TreeGrafter"/>
</dbReference>
<evidence type="ECO:0000256" key="2">
    <source>
        <dbReference type="ARBA" id="ARBA00022723"/>
    </source>
</evidence>
<keyword evidence="7" id="KW-1185">Reference proteome</keyword>
<evidence type="ECO:0000256" key="5">
    <source>
        <dbReference type="ARBA" id="ARBA00024029"/>
    </source>
</evidence>
<dbReference type="Gene3D" id="3.40.50.10310">
    <property type="entry name" value="Creatininase"/>
    <property type="match status" value="1"/>
</dbReference>
<organism evidence="6 7">
    <name type="scientific">Alicyclobacillus acidoterrestris (strain ATCC 49025 / DSM 3922 / CIP 106132 / NCIMB 13137 / GD3B)</name>
    <dbReference type="NCBI Taxonomy" id="1356854"/>
    <lineage>
        <taxon>Bacteria</taxon>
        <taxon>Bacillati</taxon>
        <taxon>Bacillota</taxon>
        <taxon>Bacilli</taxon>
        <taxon>Bacillales</taxon>
        <taxon>Alicyclobacillaceae</taxon>
        <taxon>Alicyclobacillus</taxon>
    </lineage>
</organism>
<dbReference type="AlphaFoldDB" id="T0DNE4"/>
<comment type="cofactor">
    <cofactor evidence="1">
        <name>Zn(2+)</name>
        <dbReference type="ChEBI" id="CHEBI:29105"/>
    </cofactor>
</comment>
<dbReference type="PANTHER" id="PTHR35005:SF1">
    <property type="entry name" value="2-AMINO-5-FORMYLAMINO-6-RIBOSYLAMINOPYRIMIDIN-4(3H)-ONE 5'-MONOPHOSPHATE DEFORMYLASE"/>
    <property type="match status" value="1"/>
</dbReference>
<dbReference type="GO" id="GO:0046872">
    <property type="term" value="F:metal ion binding"/>
    <property type="evidence" value="ECO:0007669"/>
    <property type="project" value="UniProtKB-KW"/>
</dbReference>
<dbReference type="InterPro" id="IPR003785">
    <property type="entry name" value="Creatininase/forma_Hydrolase"/>
</dbReference>
<evidence type="ECO:0000256" key="4">
    <source>
        <dbReference type="ARBA" id="ARBA00022833"/>
    </source>
</evidence>
<dbReference type="SUPFAM" id="SSF102215">
    <property type="entry name" value="Creatininase"/>
    <property type="match status" value="1"/>
</dbReference>
<gene>
    <name evidence="6" type="ORF">K1I37_00640</name>
</gene>
<keyword evidence="4" id="KW-0862">Zinc</keyword>
<evidence type="ECO:0000313" key="6">
    <source>
        <dbReference type="EMBL" id="UNO49109.1"/>
    </source>
</evidence>
<dbReference type="KEGG" id="aaco:K1I37_00640"/>
<reference evidence="7" key="1">
    <citation type="journal article" date="2022" name="G3 (Bethesda)">
        <title>Unveiling the complete genome sequence of Alicyclobacillus acidoterrestris DSM 3922T, a taint-producing strain.</title>
        <authorList>
            <person name="Leonardo I.C."/>
            <person name="Barreto Crespo M.T."/>
            <person name="Gaspar F.B."/>
        </authorList>
    </citation>
    <scope>NUCLEOTIDE SEQUENCE [LARGE SCALE GENOMIC DNA]</scope>
    <source>
        <strain evidence="7">DSM 3922</strain>
    </source>
</reference>
<dbReference type="Proteomes" id="UP000829401">
    <property type="component" value="Chromosome"/>
</dbReference>
<dbReference type="eggNOG" id="COG1402">
    <property type="taxonomic scope" value="Bacteria"/>
</dbReference>
<dbReference type="STRING" id="1356854.N007_02005"/>
<dbReference type="PANTHER" id="PTHR35005">
    <property type="entry name" value="3-DEHYDRO-SCYLLO-INOSOSE HYDROLASE"/>
    <property type="match status" value="1"/>
</dbReference>
<dbReference type="GO" id="GO:0016811">
    <property type="term" value="F:hydrolase activity, acting on carbon-nitrogen (but not peptide) bonds, in linear amides"/>
    <property type="evidence" value="ECO:0007669"/>
    <property type="project" value="TreeGrafter"/>
</dbReference>
<accession>A0A9E6ZNZ3</accession>
<accession>T0DNE4</accession>
<sequence length="271" mass="29346">MNSVWLADHTWQEVEEYITSKHSIIVPVGATEQHGPAGPLGVDTYVAMGLAEDAARATGLLVAPPVWLGDSFHHSAFPGTIWLKSSTMIAVITDIAHSLAEAGFTRQIYVNGHKGSNLPSLTLALREVHEYQHPEALFAIADPLHLGRAVAGEIKQAAEHHGGALELSQVMYRYPNKVREDKLTDASVDLEAIGGGYIASDLFGQGSIVEISWNSREERAFSPSGSISSSHTASVDLGKRFHEAMVGELCKFIQWFESYTGPLGVVSEDEI</sequence>
<dbReference type="InterPro" id="IPR024087">
    <property type="entry name" value="Creatininase-like_sf"/>
</dbReference>
<evidence type="ECO:0000256" key="3">
    <source>
        <dbReference type="ARBA" id="ARBA00022801"/>
    </source>
</evidence>
<dbReference type="RefSeq" id="WP_021294907.1">
    <property type="nucleotide sequence ID" value="NZ_AURB01000024.1"/>
</dbReference>
<keyword evidence="2" id="KW-0479">Metal-binding</keyword>
<comment type="similarity">
    <text evidence="5">Belongs to the creatininase superfamily.</text>
</comment>
<evidence type="ECO:0000313" key="7">
    <source>
        <dbReference type="Proteomes" id="UP000829401"/>
    </source>
</evidence>
<evidence type="ECO:0000256" key="1">
    <source>
        <dbReference type="ARBA" id="ARBA00001947"/>
    </source>
</evidence>
<dbReference type="EMBL" id="CP080467">
    <property type="protein sequence ID" value="UNO49109.1"/>
    <property type="molecule type" value="Genomic_DNA"/>
</dbReference>
<proteinExistence type="inferred from homology"/>